<dbReference type="SUPFAM" id="SSF48371">
    <property type="entry name" value="ARM repeat"/>
    <property type="match status" value="1"/>
</dbReference>
<feature type="region of interest" description="Disordered" evidence="3">
    <location>
        <begin position="642"/>
        <end position="664"/>
    </location>
</feature>
<dbReference type="Pfam" id="PF16213">
    <property type="entry name" value="DCB"/>
    <property type="match status" value="1"/>
</dbReference>
<proteinExistence type="predicted"/>
<evidence type="ECO:0000259" key="6">
    <source>
        <dbReference type="Pfam" id="PF16213"/>
    </source>
</evidence>
<reference evidence="7" key="1">
    <citation type="submission" date="2022-07" db="EMBL/GenBank/DDBJ databases">
        <title>Phylogenomic reconstructions and comparative analyses of Kickxellomycotina fungi.</title>
        <authorList>
            <person name="Reynolds N.K."/>
            <person name="Stajich J.E."/>
            <person name="Barry K."/>
            <person name="Grigoriev I.V."/>
            <person name="Crous P."/>
            <person name="Smith M.E."/>
        </authorList>
    </citation>
    <scope>NUCLEOTIDE SEQUENCE</scope>
    <source>
        <strain evidence="7">NRRL 1565</strain>
    </source>
</reference>
<dbReference type="InterPro" id="IPR016024">
    <property type="entry name" value="ARM-type_fold"/>
</dbReference>
<evidence type="ECO:0000259" key="5">
    <source>
        <dbReference type="Pfam" id="PF16206"/>
    </source>
</evidence>
<dbReference type="InterPro" id="IPR032691">
    <property type="entry name" value="Mon2/Sec7/BIG1-like_HUS"/>
</dbReference>
<evidence type="ECO:0000259" key="4">
    <source>
        <dbReference type="Pfam" id="PF12783"/>
    </source>
</evidence>
<evidence type="ECO:0000256" key="1">
    <source>
        <dbReference type="ARBA" id="ARBA00022448"/>
    </source>
</evidence>
<gene>
    <name evidence="7" type="primary">MON2_2</name>
    <name evidence="7" type="ORF">H4R20_001975</name>
</gene>
<evidence type="ECO:0000256" key="3">
    <source>
        <dbReference type="SAM" id="MobiDB-lite"/>
    </source>
</evidence>
<dbReference type="Pfam" id="PF16206">
    <property type="entry name" value="Mon2_C"/>
    <property type="match status" value="1"/>
</dbReference>
<dbReference type="Pfam" id="PF12783">
    <property type="entry name" value="Sec7-like_HUS"/>
    <property type="match status" value="1"/>
</dbReference>
<feature type="region of interest" description="Disordered" evidence="3">
    <location>
        <begin position="729"/>
        <end position="749"/>
    </location>
</feature>
<feature type="domain" description="Mon2/Sec7/BIG1-like dimerisation and cyclophilin-binding" evidence="6">
    <location>
        <begin position="7"/>
        <end position="179"/>
    </location>
</feature>
<keyword evidence="8" id="KW-1185">Reference proteome</keyword>
<evidence type="ECO:0000313" key="8">
    <source>
        <dbReference type="Proteomes" id="UP001140094"/>
    </source>
</evidence>
<feature type="domain" description="Mon2/Sec7/BIG1-like HUS" evidence="4">
    <location>
        <begin position="227"/>
        <end position="416"/>
    </location>
</feature>
<dbReference type="Proteomes" id="UP001140094">
    <property type="component" value="Unassembled WGS sequence"/>
</dbReference>
<sequence>MATTNISGLLLSELQALSTEARRKHPEIKEAAERVIVILRGIKATQSAEICSELAKHDEVVSPFVQGCKSNNHKLAATSVQCLQQLISHQAVSARSIGGLLGTLNAVIQMGVDVQVKILQMVLPLVTMYDGCVYGETLVEALHVCLALQRSRDPIVSNTAAAILRQVVIAVFDRVVLEDREHEDRKSSDYHEYSQNRVDSEDSKHDDRSTLNGGMRDTREEDLTRTYSKDAFFVLQDLCLMAAGSDSIFIRVVDPVDQNLVMDLIESVLTNHAAVVARHTAMLQVLRERLAPFIVNFFAERAPFMLVVRNIRIAWLFIRDLHADLAPECELLLSVLTRLIDPGTGEAGKTTAAGTGGDRSRRGSVSLLQRPVIMQSSKSASATGFPLFYRVLAMEVVRNTLQDPALLCRLYMQFDGRSAGGGDKGEDSHVIADVLAAVARVASERPDLRENNADGIPSAVPTRGSSTDGGGAADTQGAAQLGAHNSSLRTEMHRLLDKHDPPGVPETYLSFLGLTTVLSVVGGLAGHVLQLCTGTAVRQIPHDKEAAGTELGPVLNPQQMAAAVHDAQVAAAKGVLSHSWPVLLSVYTFYMTVRLDDRLFTQVMETARKAVQMSGAVGLVEARNAFLMLLCRSCLPQAAISEHERQHQPPAAATEDDGSGSPHMQTAALVTTSLAGVGFGMHARQMECLRAVVACAQYLAAELGAMWYPVLVTLQQAEELLYQSQGSAQSAGGRGAARRGSTAGRDDGMPGCQAVQRDCARLLGFARACGPAAVTWAVRALCAVGADLSNVPLGSQVAAPVEAEMRATPGLVHRRLGAALNRATFAVEQLRRFAVDNIDLLVCAAADEPMAQESDATWLMVTRHLLASASYVHTPAAIRAQACDALADVVLAAMDLAAQADLPGASENAQVQSGTAQVQILKPLLLMATGAVAEQEPAESELEQFRRFVEVCHRALDTLHRLLQESGRSLQHAWGVVFDILQAVLDDGAGAPLAEPAAGAAARQPGYLMRCAFPCLQLICTDYLEDLPPPCLRRCIRALGLFGRQAEDLNISLTAIGQAWALCDYLRGMAGHRAADQPVGGEAQGDLAENGPHVMVSARLAAVSGDDVGAADEALHSISSGWWDETLGRLEDGRTQQVLWILLLCTLAMLGRDGRHEVRLGAAQTLFRTLDMHGAGFGAWLWDAVVWAAVLPLAAHTLAQRCHVLALIGAGQLDRLLHADAQDSAAQIASRSGVVAEDPARLLVRQWDEAAATALLGAAHAWRAPAVWATPCAELAWQRVWHLVTAFFIGESNDGSAVDGDFALDIPAGFVTYLTEPSGGESSEDAAARRSKLRTRDSVTAAVECAQALVECAATAQRVSCWRVAWRAWVSMGALVAFVPASAPSDFNADALGSAVVTPELLCAYLRMCPTIVQHLRAAEPPCFSQMDAQTLRELTRTVLMYADLPSQSPDDAKMTQLQTQVLDVVLLVRAEPGEAATTAMLLEELAMLATLPYVVRGRQADGGAAQRAALGTLGDYGVVQKTAASFEQQIQRLDTLVAAAAAAGSSHKHMRRWICPSFIALSDAALCFLGNVLCTGAARGSEEHAEDVATPPGELSEDELVRVLTKGVWQDAIVAMGLHVVDPLQMAGRSSSDPAGDVQRQGGKGADRQQASGWFVRAVPPGMLRLRAAVAAADKAQTRLAEAWAAVGAVLATTMRVPRAALDSATDASAAVAGERGADSGSLLRLPDCVQICVVDAVAAASLRYVATAEQSLAPPPPEIEAYWAVLVRILEWGALPAAEPVVLLDNGYAVGLESPLDAGEWPGATSAYANPQALTMACLKWLFRLSSATMRPEFSPVPLSSPAPGEDNDSFATPAWVTASAAPAMVRRCRAVIESFVSDRALLGASPMPLSRRALLQLVLSELAHLRCPSAALSELDRPGASVQSGIAGEAVHIFALYSCFLELLVVQDADVLHSIQLCLRRVSAELSK</sequence>
<feature type="domain" description="Mon2 C-terminal" evidence="5">
    <location>
        <begin position="1021"/>
        <end position="1067"/>
    </location>
</feature>
<name>A0A9W8HYJ8_9FUNG</name>
<organism evidence="7 8">
    <name type="scientific">Coemansia guatemalensis</name>
    <dbReference type="NCBI Taxonomy" id="2761395"/>
    <lineage>
        <taxon>Eukaryota</taxon>
        <taxon>Fungi</taxon>
        <taxon>Fungi incertae sedis</taxon>
        <taxon>Zoopagomycota</taxon>
        <taxon>Kickxellomycotina</taxon>
        <taxon>Kickxellomycetes</taxon>
        <taxon>Kickxellales</taxon>
        <taxon>Kickxellaceae</taxon>
        <taxon>Coemansia</taxon>
    </lineage>
</organism>
<feature type="region of interest" description="Disordered" evidence="3">
    <location>
        <begin position="183"/>
        <end position="219"/>
    </location>
</feature>
<accession>A0A9W8HYJ8</accession>
<evidence type="ECO:0000313" key="7">
    <source>
        <dbReference type="EMBL" id="KAJ2805724.1"/>
    </source>
</evidence>
<feature type="region of interest" description="Disordered" evidence="3">
    <location>
        <begin position="446"/>
        <end position="477"/>
    </location>
</feature>
<dbReference type="OrthoDB" id="294853at2759"/>
<keyword evidence="1" id="KW-0813">Transport</keyword>
<dbReference type="InterPro" id="IPR032629">
    <property type="entry name" value="DCB_dom"/>
</dbReference>
<feature type="region of interest" description="Disordered" evidence="3">
    <location>
        <begin position="1628"/>
        <end position="1652"/>
    </location>
</feature>
<comment type="caution">
    <text evidence="7">The sequence shown here is derived from an EMBL/GenBank/DDBJ whole genome shotgun (WGS) entry which is preliminary data.</text>
</comment>
<protein>
    <submittedName>
        <fullName evidence="7">Endocytosis and vacuole integrity protein</fullName>
    </submittedName>
</protein>
<dbReference type="EMBL" id="JANBUO010000262">
    <property type="protein sequence ID" value="KAJ2805724.1"/>
    <property type="molecule type" value="Genomic_DNA"/>
</dbReference>
<keyword evidence="2" id="KW-0653">Protein transport</keyword>
<dbReference type="InterPro" id="IPR032817">
    <property type="entry name" value="Mon2_C"/>
</dbReference>
<evidence type="ECO:0000256" key="2">
    <source>
        <dbReference type="ARBA" id="ARBA00022927"/>
    </source>
</evidence>
<dbReference type="GO" id="GO:0015031">
    <property type="term" value="P:protein transport"/>
    <property type="evidence" value="ECO:0007669"/>
    <property type="project" value="UniProtKB-KW"/>
</dbReference>
<dbReference type="GO" id="GO:0005794">
    <property type="term" value="C:Golgi apparatus"/>
    <property type="evidence" value="ECO:0007669"/>
    <property type="project" value="UniProtKB-ARBA"/>
</dbReference>
<feature type="compositionally biased region" description="Basic and acidic residues" evidence="3">
    <location>
        <begin position="183"/>
        <end position="209"/>
    </location>
</feature>